<sequence length="296" mass="32222">RRPRRGVVERARFRRGAPPRAGAPCRNPAYGPRTRWALAALAACVQVHRLPAQDYSDICRHEDDANVSDASELADGTQEFRIIDANNTQRWFYRNFNVTTFNTAEDYRNVIFNLEPCVGSVLLMVRKTRRCYPNPYSCIDLGSDTRNSADCQWVPPACAALAAPRPRPAAAAAAPAAAPVGDIESRGAVHFMTEIDGSQDGTPTFFEVPHTSTKYFISVYATENSAYTLTVIADIGAFPRPGGDGKIAAEQSASMQVKLSWDAAYYSPIGPHAAFRAHGISAILLASSLSLRCSLP</sequence>
<evidence type="ECO:0000313" key="1">
    <source>
        <dbReference type="EMBL" id="CAK0861468.1"/>
    </source>
</evidence>
<dbReference type="EMBL" id="CAUYUJ010016062">
    <property type="protein sequence ID" value="CAK0861468.1"/>
    <property type="molecule type" value="Genomic_DNA"/>
</dbReference>
<keyword evidence="2" id="KW-1185">Reference proteome</keyword>
<name>A0ABN9UNY8_9DINO</name>
<gene>
    <name evidence="1" type="ORF">PCOR1329_LOCUS50128</name>
</gene>
<comment type="caution">
    <text evidence="1">The sequence shown here is derived from an EMBL/GenBank/DDBJ whole genome shotgun (WGS) entry which is preliminary data.</text>
</comment>
<protein>
    <submittedName>
        <fullName evidence="1">Uncharacterized protein</fullName>
    </submittedName>
</protein>
<organism evidence="1 2">
    <name type="scientific">Prorocentrum cordatum</name>
    <dbReference type="NCBI Taxonomy" id="2364126"/>
    <lineage>
        <taxon>Eukaryota</taxon>
        <taxon>Sar</taxon>
        <taxon>Alveolata</taxon>
        <taxon>Dinophyceae</taxon>
        <taxon>Prorocentrales</taxon>
        <taxon>Prorocentraceae</taxon>
        <taxon>Prorocentrum</taxon>
    </lineage>
</organism>
<evidence type="ECO:0000313" key="2">
    <source>
        <dbReference type="Proteomes" id="UP001189429"/>
    </source>
</evidence>
<proteinExistence type="predicted"/>
<feature type="non-terminal residue" evidence="1">
    <location>
        <position position="1"/>
    </location>
</feature>
<dbReference type="Proteomes" id="UP001189429">
    <property type="component" value="Unassembled WGS sequence"/>
</dbReference>
<feature type="non-terminal residue" evidence="1">
    <location>
        <position position="296"/>
    </location>
</feature>
<reference evidence="1" key="1">
    <citation type="submission" date="2023-10" db="EMBL/GenBank/DDBJ databases">
        <authorList>
            <person name="Chen Y."/>
            <person name="Shah S."/>
            <person name="Dougan E. K."/>
            <person name="Thang M."/>
            <person name="Chan C."/>
        </authorList>
    </citation>
    <scope>NUCLEOTIDE SEQUENCE [LARGE SCALE GENOMIC DNA]</scope>
</reference>
<accession>A0ABN9UNY8</accession>